<evidence type="ECO:0000259" key="7">
    <source>
        <dbReference type="PROSITE" id="PS50885"/>
    </source>
</evidence>
<evidence type="ECO:0000259" key="8">
    <source>
        <dbReference type="PROSITE" id="PS50906"/>
    </source>
</evidence>
<feature type="domain" description="NIT" evidence="8">
    <location>
        <begin position="51"/>
        <end position="296"/>
    </location>
</feature>
<comment type="subcellular location">
    <subcellularLocation>
        <location evidence="1">Membrane</location>
    </subcellularLocation>
</comment>
<dbReference type="RefSeq" id="WP_055433670.1">
    <property type="nucleotide sequence ID" value="NZ_CYHA01000002.1"/>
</dbReference>
<dbReference type="PROSITE" id="PS50885">
    <property type="entry name" value="HAMP"/>
    <property type="match status" value="1"/>
</dbReference>
<dbReference type="EMBL" id="CYHA01000002">
    <property type="protein sequence ID" value="CUA82589.1"/>
    <property type="molecule type" value="Genomic_DNA"/>
</dbReference>
<dbReference type="SMART" id="SM00304">
    <property type="entry name" value="HAMP"/>
    <property type="match status" value="2"/>
</dbReference>
<evidence type="ECO:0000259" key="6">
    <source>
        <dbReference type="PROSITE" id="PS50111"/>
    </source>
</evidence>
<dbReference type="PROSITE" id="PS50906">
    <property type="entry name" value="NIT"/>
    <property type="match status" value="1"/>
</dbReference>
<dbReference type="AlphaFoldDB" id="A0A0K6GVH2"/>
<dbReference type="PANTHER" id="PTHR32089">
    <property type="entry name" value="METHYL-ACCEPTING CHEMOTAXIS PROTEIN MCPB"/>
    <property type="match status" value="1"/>
</dbReference>
<dbReference type="InterPro" id="IPR003660">
    <property type="entry name" value="HAMP_dom"/>
</dbReference>
<keyword evidence="5" id="KW-1133">Transmembrane helix</keyword>
<dbReference type="GO" id="GO:0007165">
    <property type="term" value="P:signal transduction"/>
    <property type="evidence" value="ECO:0007669"/>
    <property type="project" value="UniProtKB-KW"/>
</dbReference>
<dbReference type="Pfam" id="PF08376">
    <property type="entry name" value="NIT"/>
    <property type="match status" value="1"/>
</dbReference>
<accession>A0A0K6GVH2</accession>
<feature type="domain" description="Methyl-accepting transducer" evidence="6">
    <location>
        <begin position="385"/>
        <end position="621"/>
    </location>
</feature>
<evidence type="ECO:0000256" key="1">
    <source>
        <dbReference type="ARBA" id="ARBA00004370"/>
    </source>
</evidence>
<feature type="domain" description="HAMP" evidence="7">
    <location>
        <begin position="327"/>
        <end position="380"/>
    </location>
</feature>
<protein>
    <submittedName>
        <fullName evidence="9">Methyl-accepting chemotaxis protein</fullName>
    </submittedName>
</protein>
<evidence type="ECO:0000313" key="9">
    <source>
        <dbReference type="EMBL" id="CUA82589.1"/>
    </source>
</evidence>
<dbReference type="Proteomes" id="UP000243535">
    <property type="component" value="Unassembled WGS sequence"/>
</dbReference>
<gene>
    <name evidence="9" type="ORF">Ga0061063_1351</name>
</gene>
<proteinExistence type="inferred from homology"/>
<keyword evidence="2 4" id="KW-0807">Transducer</keyword>
<reference evidence="10" key="1">
    <citation type="submission" date="2015-08" db="EMBL/GenBank/DDBJ databases">
        <authorList>
            <person name="Varghese N."/>
        </authorList>
    </citation>
    <scope>NUCLEOTIDE SEQUENCE [LARGE SCALE GENOMIC DNA]</scope>
    <source>
        <strain evidence="10">DSM 17901</strain>
    </source>
</reference>
<dbReference type="PROSITE" id="PS50111">
    <property type="entry name" value="CHEMOTAXIS_TRANSDUC_2"/>
    <property type="match status" value="1"/>
</dbReference>
<dbReference type="GO" id="GO:0016020">
    <property type="term" value="C:membrane"/>
    <property type="evidence" value="ECO:0007669"/>
    <property type="project" value="UniProtKB-SubCell"/>
</dbReference>
<evidence type="ECO:0000256" key="4">
    <source>
        <dbReference type="PROSITE-ProRule" id="PRU00284"/>
    </source>
</evidence>
<dbReference type="InterPro" id="IPR004089">
    <property type="entry name" value="MCPsignal_dom"/>
</dbReference>
<dbReference type="SMART" id="SM00283">
    <property type="entry name" value="MA"/>
    <property type="match status" value="1"/>
</dbReference>
<keyword evidence="5" id="KW-0472">Membrane</keyword>
<dbReference type="Gene3D" id="1.10.287.950">
    <property type="entry name" value="Methyl-accepting chemotaxis protein"/>
    <property type="match status" value="1"/>
</dbReference>
<organism evidence="9 10">
    <name type="scientific">Gulbenkiania indica</name>
    <dbReference type="NCBI Taxonomy" id="375574"/>
    <lineage>
        <taxon>Bacteria</taxon>
        <taxon>Pseudomonadati</taxon>
        <taxon>Pseudomonadota</taxon>
        <taxon>Betaproteobacteria</taxon>
        <taxon>Neisseriales</taxon>
        <taxon>Chromobacteriaceae</taxon>
        <taxon>Gulbenkiania</taxon>
    </lineage>
</organism>
<dbReference type="SUPFAM" id="SSF58104">
    <property type="entry name" value="Methyl-accepting chemotaxis protein (MCP) signaling domain"/>
    <property type="match status" value="1"/>
</dbReference>
<evidence type="ECO:0000256" key="5">
    <source>
        <dbReference type="SAM" id="Phobius"/>
    </source>
</evidence>
<feature type="transmembrane region" description="Helical" evidence="5">
    <location>
        <begin position="304"/>
        <end position="326"/>
    </location>
</feature>
<dbReference type="FunFam" id="1.10.287.950:FF:000001">
    <property type="entry name" value="Methyl-accepting chemotaxis sensory transducer"/>
    <property type="match status" value="1"/>
</dbReference>
<dbReference type="InterPro" id="IPR010910">
    <property type="entry name" value="Nitrate/nitrite_sensing_bac"/>
</dbReference>
<evidence type="ECO:0000256" key="3">
    <source>
        <dbReference type="ARBA" id="ARBA00029447"/>
    </source>
</evidence>
<dbReference type="Pfam" id="PF00672">
    <property type="entry name" value="HAMP"/>
    <property type="match status" value="1"/>
</dbReference>
<dbReference type="InterPro" id="IPR013587">
    <property type="entry name" value="Nitrate/nitrite_sensing"/>
</dbReference>
<dbReference type="Pfam" id="PF00015">
    <property type="entry name" value="MCPsignal"/>
    <property type="match status" value="1"/>
</dbReference>
<name>A0A0K6GVH2_9NEIS</name>
<keyword evidence="10" id="KW-1185">Reference proteome</keyword>
<evidence type="ECO:0000256" key="2">
    <source>
        <dbReference type="ARBA" id="ARBA00023224"/>
    </source>
</evidence>
<dbReference type="STRING" id="375574.GCA_001418035_01143"/>
<sequence length="661" mass="69838">MLSRLNLGTKLLLLVLPFALLTFVLAGWESARHLGLLRQMEASRQLVSASTAASGLVDALQTERGLTNGFLSGSSSLPAPLAEARGKTDDALKVFRTLEAQTSHPELAQRMTAAAGMVEGLQQARSSVDRRTAAATEAFGAYTRAVEALVNLVSDVQTVSDEPGLIRAGSALTHLMCVKEYAGRERGFVNGALATGSISPAALRQAVTLQAQQTACLEQFVLQAPEVLQVRVRSELDAPEMGAVLPLRNAILGAEPGATLTVTPADWFRVSSARIARLKAAQDLLLADLTDQVATEVQAARTRLMVIAGGTLLLLASLGLAGVAVYRSIRRPVVALENMMSQMAASLDLGPRARLAGTDEVARMGAAFDHLVDAFADTLQVVKRNAHQLMDAVADLQRVSGRAATTAEAQSTSSTGIAAAIEQMSVGMNVVSDNTRESLDVAQQMQRGVTSGRTRMHETTRALEETSHSVAGAGDLIGSLAQKSQNIRQIITAIREIADQTNLLALNAAIEAARAGELGRGFAVVADEVRKLAERTGKETVEIAQLIEAITGETQNAASRMNTARTQMESGMTLVTATLGELDALYEEARQTAEKSQATALAMQEQTVASNEVAVNISRIASLAEDNSAIVQEAARLASALNATAHSLVDQVDRFHHTSGS</sequence>
<comment type="similarity">
    <text evidence="3">Belongs to the methyl-accepting chemotaxis (MCP) protein family.</text>
</comment>
<keyword evidence="5" id="KW-0812">Transmembrane</keyword>
<evidence type="ECO:0000313" key="10">
    <source>
        <dbReference type="Proteomes" id="UP000243535"/>
    </source>
</evidence>
<dbReference type="PANTHER" id="PTHR32089:SF112">
    <property type="entry name" value="LYSOZYME-LIKE PROTEIN-RELATED"/>
    <property type="match status" value="1"/>
</dbReference>
<dbReference type="GO" id="GO:0006935">
    <property type="term" value="P:chemotaxis"/>
    <property type="evidence" value="ECO:0007669"/>
    <property type="project" value="UniProtKB-ARBA"/>
</dbReference>